<dbReference type="EMBL" id="BAAAWD010000006">
    <property type="protein sequence ID" value="GAA2992348.1"/>
    <property type="molecule type" value="Genomic_DNA"/>
</dbReference>
<reference evidence="3 4" key="1">
    <citation type="journal article" date="2019" name="Int. J. Syst. Evol. Microbiol.">
        <title>The Global Catalogue of Microorganisms (GCM) 10K type strain sequencing project: providing services to taxonomists for standard genome sequencing and annotation.</title>
        <authorList>
            <consortium name="The Broad Institute Genomics Platform"/>
            <consortium name="The Broad Institute Genome Sequencing Center for Infectious Disease"/>
            <person name="Wu L."/>
            <person name="Ma J."/>
        </authorList>
    </citation>
    <scope>NUCLEOTIDE SEQUENCE [LARGE SCALE GENOMIC DNA]</scope>
    <source>
        <strain evidence="3 4">JCM 3106</strain>
    </source>
</reference>
<dbReference type="Proteomes" id="UP001499930">
    <property type="component" value="Unassembled WGS sequence"/>
</dbReference>
<organism evidence="3 4">
    <name type="scientific">Streptosporangium longisporum</name>
    <dbReference type="NCBI Taxonomy" id="46187"/>
    <lineage>
        <taxon>Bacteria</taxon>
        <taxon>Bacillati</taxon>
        <taxon>Actinomycetota</taxon>
        <taxon>Actinomycetes</taxon>
        <taxon>Streptosporangiales</taxon>
        <taxon>Streptosporangiaceae</taxon>
        <taxon>Streptosporangium</taxon>
    </lineage>
</organism>
<evidence type="ECO:0000313" key="3">
    <source>
        <dbReference type="EMBL" id="GAA2992348.1"/>
    </source>
</evidence>
<evidence type="ECO:0000256" key="2">
    <source>
        <dbReference type="SAM" id="SignalP"/>
    </source>
</evidence>
<protein>
    <submittedName>
        <fullName evidence="3">Uncharacterized protein</fullName>
    </submittedName>
</protein>
<evidence type="ECO:0000256" key="1">
    <source>
        <dbReference type="SAM" id="MobiDB-lite"/>
    </source>
</evidence>
<feature type="signal peptide" evidence="2">
    <location>
        <begin position="1"/>
        <end position="26"/>
    </location>
</feature>
<accession>A0ABN1K711</accession>
<feature type="region of interest" description="Disordered" evidence="1">
    <location>
        <begin position="49"/>
        <end position="90"/>
    </location>
</feature>
<proteinExistence type="predicted"/>
<gene>
    <name evidence="3" type="ORF">GCM10017559_10650</name>
</gene>
<feature type="compositionally biased region" description="Low complexity" evidence="1">
    <location>
        <begin position="56"/>
        <end position="68"/>
    </location>
</feature>
<keyword evidence="2" id="KW-0732">Signal</keyword>
<name>A0ABN1K711_9ACTN</name>
<keyword evidence="4" id="KW-1185">Reference proteome</keyword>
<evidence type="ECO:0000313" key="4">
    <source>
        <dbReference type="Proteomes" id="UP001499930"/>
    </source>
</evidence>
<feature type="chain" id="PRO_5047198269" evidence="2">
    <location>
        <begin position="27"/>
        <end position="124"/>
    </location>
</feature>
<comment type="caution">
    <text evidence="3">The sequence shown here is derived from an EMBL/GenBank/DDBJ whole genome shotgun (WGS) entry which is preliminary data.</text>
</comment>
<sequence length="124" mass="13153">MSTGTWPSSFALALAAACAFAFRAFAREAAAADALDVDSTCAFCTPPSSCPDEHPASTVPAATTTTPALPIPRRPIESSKRADDTPFIPSDLRFDLQEGQRFALRLPSAERVTGGFPRVRRASP</sequence>
<feature type="compositionally biased region" description="Basic and acidic residues" evidence="1">
    <location>
        <begin position="74"/>
        <end position="84"/>
    </location>
</feature>